<accession>A0AAD7C535</accession>
<evidence type="ECO:0000313" key="3">
    <source>
        <dbReference type="Proteomes" id="UP001221142"/>
    </source>
</evidence>
<dbReference type="Pfam" id="PF18648">
    <property type="entry name" value="ADPRTs_Tse2"/>
    <property type="match status" value="1"/>
</dbReference>
<keyword evidence="3" id="KW-1185">Reference proteome</keyword>
<name>A0AAD7C535_9AGAR</name>
<comment type="caution">
    <text evidence="2">The sequence shown here is derived from an EMBL/GenBank/DDBJ whole genome shotgun (WGS) entry which is preliminary data.</text>
</comment>
<dbReference type="InterPro" id="IPR041018">
    <property type="entry name" value="ADPRTs_Tse2"/>
</dbReference>
<protein>
    <recommendedName>
        <fullName evidence="1">Tse2 ADP-ribosyltransferase toxin domain-containing protein</fullName>
    </recommendedName>
</protein>
<gene>
    <name evidence="2" type="ORF">FB45DRAFT_741323</name>
</gene>
<dbReference type="EMBL" id="JARKIF010000005">
    <property type="protein sequence ID" value="KAJ7639084.1"/>
    <property type="molecule type" value="Genomic_DNA"/>
</dbReference>
<sequence length="181" mass="20876">MSLFTTIKSRSASRYYATQGTRRSYKPKPLLGRYTDVVPLDLLRVQPGLNVRLREYETQCAKGRYAYDLKLQNGKVLPATGQNFMGPNGCSLRPSLSPMTQEIVRNFTVLGADMKIFLLKEGTRLPSLLTILHEHTDHYALQCTRPMSLDELNWELIDFMHENGRQMNQSQLEEEFPYIPF</sequence>
<evidence type="ECO:0000313" key="2">
    <source>
        <dbReference type="EMBL" id="KAJ7639084.1"/>
    </source>
</evidence>
<feature type="domain" description="Tse2 ADP-ribosyltransferase toxin" evidence="1">
    <location>
        <begin position="41"/>
        <end position="171"/>
    </location>
</feature>
<dbReference type="Proteomes" id="UP001221142">
    <property type="component" value="Unassembled WGS sequence"/>
</dbReference>
<evidence type="ECO:0000259" key="1">
    <source>
        <dbReference type="Pfam" id="PF18648"/>
    </source>
</evidence>
<dbReference type="AlphaFoldDB" id="A0AAD7C535"/>
<reference evidence="2" key="1">
    <citation type="submission" date="2023-03" db="EMBL/GenBank/DDBJ databases">
        <title>Massive genome expansion in bonnet fungi (Mycena s.s.) driven by repeated elements and novel gene families across ecological guilds.</title>
        <authorList>
            <consortium name="Lawrence Berkeley National Laboratory"/>
            <person name="Harder C.B."/>
            <person name="Miyauchi S."/>
            <person name="Viragh M."/>
            <person name="Kuo A."/>
            <person name="Thoen E."/>
            <person name="Andreopoulos B."/>
            <person name="Lu D."/>
            <person name="Skrede I."/>
            <person name="Drula E."/>
            <person name="Henrissat B."/>
            <person name="Morin E."/>
            <person name="Kohler A."/>
            <person name="Barry K."/>
            <person name="LaButti K."/>
            <person name="Morin E."/>
            <person name="Salamov A."/>
            <person name="Lipzen A."/>
            <person name="Mereny Z."/>
            <person name="Hegedus B."/>
            <person name="Baldrian P."/>
            <person name="Stursova M."/>
            <person name="Weitz H."/>
            <person name="Taylor A."/>
            <person name="Grigoriev I.V."/>
            <person name="Nagy L.G."/>
            <person name="Martin F."/>
            <person name="Kauserud H."/>
        </authorList>
    </citation>
    <scope>NUCLEOTIDE SEQUENCE</scope>
    <source>
        <strain evidence="2">9284</strain>
    </source>
</reference>
<organism evidence="2 3">
    <name type="scientific">Roridomyces roridus</name>
    <dbReference type="NCBI Taxonomy" id="1738132"/>
    <lineage>
        <taxon>Eukaryota</taxon>
        <taxon>Fungi</taxon>
        <taxon>Dikarya</taxon>
        <taxon>Basidiomycota</taxon>
        <taxon>Agaricomycotina</taxon>
        <taxon>Agaricomycetes</taxon>
        <taxon>Agaricomycetidae</taxon>
        <taxon>Agaricales</taxon>
        <taxon>Marasmiineae</taxon>
        <taxon>Mycenaceae</taxon>
        <taxon>Roridomyces</taxon>
    </lineage>
</organism>
<proteinExistence type="predicted"/>